<organism evidence="2 3">
    <name type="scientific">Colletotrichum lupini</name>
    <dbReference type="NCBI Taxonomy" id="145971"/>
    <lineage>
        <taxon>Eukaryota</taxon>
        <taxon>Fungi</taxon>
        <taxon>Dikarya</taxon>
        <taxon>Ascomycota</taxon>
        <taxon>Pezizomycotina</taxon>
        <taxon>Sordariomycetes</taxon>
        <taxon>Hypocreomycetidae</taxon>
        <taxon>Glomerellales</taxon>
        <taxon>Glomerellaceae</taxon>
        <taxon>Colletotrichum</taxon>
        <taxon>Colletotrichum acutatum species complex</taxon>
    </lineage>
</organism>
<dbReference type="GeneID" id="73346772"/>
<dbReference type="Proteomes" id="UP000830671">
    <property type="component" value="Chromosome 6"/>
</dbReference>
<evidence type="ECO:0000313" key="2">
    <source>
        <dbReference type="EMBL" id="UQC87298.1"/>
    </source>
</evidence>
<accession>A0A9Q8T147</accession>
<feature type="compositionally biased region" description="Polar residues" evidence="1">
    <location>
        <begin position="1"/>
        <end position="12"/>
    </location>
</feature>
<proteinExistence type="predicted"/>
<sequence>MTQKGQTDSNGSHIVRALHGRSSPSADAGDNKKQKTRYEPIRNPATATRALGRLCASIPENGMSIEMKAVY</sequence>
<evidence type="ECO:0000313" key="3">
    <source>
        <dbReference type="Proteomes" id="UP000830671"/>
    </source>
</evidence>
<dbReference type="RefSeq" id="XP_049148908.1">
    <property type="nucleotide sequence ID" value="XM_049291762.1"/>
</dbReference>
<dbReference type="AlphaFoldDB" id="A0A9Q8T147"/>
<dbReference type="KEGG" id="clup:CLUP02_12802"/>
<feature type="compositionally biased region" description="Basic and acidic residues" evidence="1">
    <location>
        <begin position="29"/>
        <end position="40"/>
    </location>
</feature>
<evidence type="ECO:0000256" key="1">
    <source>
        <dbReference type="SAM" id="MobiDB-lite"/>
    </source>
</evidence>
<protein>
    <submittedName>
        <fullName evidence="2">Uncharacterized protein</fullName>
    </submittedName>
</protein>
<reference evidence="2" key="1">
    <citation type="journal article" date="2021" name="Mol. Plant Microbe Interact.">
        <title>Complete Genome Sequence of the Plant-Pathogenic Fungus Colletotrichum lupini.</title>
        <authorList>
            <person name="Baroncelli R."/>
            <person name="Pensec F."/>
            <person name="Da Lio D."/>
            <person name="Boufleur T."/>
            <person name="Vicente I."/>
            <person name="Sarrocco S."/>
            <person name="Picot A."/>
            <person name="Baraldi E."/>
            <person name="Sukno S."/>
            <person name="Thon M."/>
            <person name="Le Floch G."/>
        </authorList>
    </citation>
    <scope>NUCLEOTIDE SEQUENCE</scope>
    <source>
        <strain evidence="2">IMI 504893</strain>
    </source>
</reference>
<dbReference type="EMBL" id="CP019478">
    <property type="protein sequence ID" value="UQC87298.1"/>
    <property type="molecule type" value="Genomic_DNA"/>
</dbReference>
<gene>
    <name evidence="2" type="ORF">CLUP02_12802</name>
</gene>
<feature type="region of interest" description="Disordered" evidence="1">
    <location>
        <begin position="1"/>
        <end position="45"/>
    </location>
</feature>
<name>A0A9Q8T147_9PEZI</name>
<keyword evidence="3" id="KW-1185">Reference proteome</keyword>